<comment type="caution">
    <text evidence="1">The sequence shown here is derived from an EMBL/GenBank/DDBJ whole genome shotgun (WGS) entry which is preliminary data.</text>
</comment>
<sequence>MQGDMHLAKRDWVVMARIEAMTTSLSVLTAKLSLEETGKNRHRHQMPQETECVCVCVEHARVSRDEKASRGNCNYPLPWLVGGTLAKGPASLVSKLPFEPNSCSFSSKCGGRTKEHPAPTPPLHHTFATVREGGRGCRILHPTPYTCYFAISIILHSPSLRRKRRDERRVAGGRSILRKFSSYQRWSWWLSGYFGSPLTKANLVQSLAGPLPDLHIVGIVPDDSAGQRVFSGFSRFPRPCIPTLLNYAYLVHTAILQVLLSFLPMSGIVLNFHDGRLRNNKTGAPVQPIRAYRKTSRSLYFPILSQRSWPFGLTTLRPSTRQGRGIMSSRRKETRIKAIVGQILSPNLAHPHRTQIRGRRGELLLGAREVVLCLPGSRGRGAICCECTELRQREGIFFNLDEGLSPAAAESTLSPQSLQLLADITAQRQPALLQYGYLHLIPDPLTHLPSAVLNVRFLVSFLDMKSFATSSRSNAAATSLWICRRFTEFNLSCPIIDASVLSLLRPEKDLSVVAVDVGIVITIFKTLKSSKSKTFLPEIIDYVFYFLDRFTFILQQIMKHSSVKEKAIRGALACTPPSLVPPSPCQGVLVCTYSHFWFFRHLPGALMCPPSCLQHSSFVAFQGALFKKFLPWKGAGSNSWTWWSQAQYLIPLGYQGMHSSKVFKRSDTYVYVYAGETIYLPIYLQLDKHVQDCLPYKKCFKDCTTSISDSPNLRSWCKARRRAAAATIATAAITDTTSSPSIDEGESAHNRWPHVVDRIKSPTQHHHQQFVVTCYSHSRRTTVTILDGDIWWCYPNAIPGFQRVEYWLGDPRYEDAVKDIEACDGVNHSRLYYALVPAYNPSIMNAKSKSRFYFMDRIQCTGETCAVYNMRLGISLPCSTDELFESNKVLRFSEECDGEMHKLLPDEEADTVSFFKQTTICCSLPCEVKASSPDEDGEGQCFEQSNIM</sequence>
<proteinExistence type="predicted"/>
<evidence type="ECO:0000313" key="1">
    <source>
        <dbReference type="EMBL" id="KAJ8881762.1"/>
    </source>
</evidence>
<organism evidence="1 2">
    <name type="scientific">Dryococelus australis</name>
    <dbReference type="NCBI Taxonomy" id="614101"/>
    <lineage>
        <taxon>Eukaryota</taxon>
        <taxon>Metazoa</taxon>
        <taxon>Ecdysozoa</taxon>
        <taxon>Arthropoda</taxon>
        <taxon>Hexapoda</taxon>
        <taxon>Insecta</taxon>
        <taxon>Pterygota</taxon>
        <taxon>Neoptera</taxon>
        <taxon>Polyneoptera</taxon>
        <taxon>Phasmatodea</taxon>
        <taxon>Verophasmatodea</taxon>
        <taxon>Anareolatae</taxon>
        <taxon>Phasmatidae</taxon>
        <taxon>Eurycanthinae</taxon>
        <taxon>Dryococelus</taxon>
    </lineage>
</organism>
<reference evidence="1 2" key="1">
    <citation type="submission" date="2023-02" db="EMBL/GenBank/DDBJ databases">
        <title>LHISI_Scaffold_Assembly.</title>
        <authorList>
            <person name="Stuart O.P."/>
            <person name="Cleave R."/>
            <person name="Magrath M.J.L."/>
            <person name="Mikheyev A.S."/>
        </authorList>
    </citation>
    <scope>NUCLEOTIDE SEQUENCE [LARGE SCALE GENOMIC DNA]</scope>
    <source>
        <strain evidence="1">Daus_M_001</strain>
        <tissue evidence="1">Leg muscle</tissue>
    </source>
</reference>
<dbReference type="EMBL" id="JARBHB010000006">
    <property type="protein sequence ID" value="KAJ8881762.1"/>
    <property type="molecule type" value="Genomic_DNA"/>
</dbReference>
<evidence type="ECO:0000313" key="2">
    <source>
        <dbReference type="Proteomes" id="UP001159363"/>
    </source>
</evidence>
<protein>
    <submittedName>
        <fullName evidence="1">Uncharacterized protein</fullName>
    </submittedName>
</protein>
<name>A0ABQ9HBQ2_9NEOP</name>
<dbReference type="Proteomes" id="UP001159363">
    <property type="component" value="Chromosome 5"/>
</dbReference>
<keyword evidence="2" id="KW-1185">Reference proteome</keyword>
<gene>
    <name evidence="1" type="ORF">PR048_018248</name>
</gene>
<accession>A0ABQ9HBQ2</accession>